<evidence type="ECO:0000259" key="1">
    <source>
        <dbReference type="Pfam" id="PF26006"/>
    </source>
</evidence>
<dbReference type="InterPro" id="IPR058312">
    <property type="entry name" value="DUF7999"/>
</dbReference>
<sequence>MPESSVRSEEGTVVAKVVRPMNDHRSMTVEVADQHSTRHIVEYDTDRVERTLAALPQGSALRVLMTPIEGRANVWRVGAPEPRRASGR</sequence>
<dbReference type="Pfam" id="PF26006">
    <property type="entry name" value="DUF7999"/>
    <property type="match status" value="1"/>
</dbReference>
<accession>A0ABD5PER7</accession>
<dbReference type="EMBL" id="JBHSDS010000008">
    <property type="protein sequence ID" value="MFC4359396.1"/>
    <property type="molecule type" value="Genomic_DNA"/>
</dbReference>
<comment type="caution">
    <text evidence="2">The sequence shown here is derived from an EMBL/GenBank/DDBJ whole genome shotgun (WGS) entry which is preliminary data.</text>
</comment>
<gene>
    <name evidence="2" type="ORF">ACFO0N_15745</name>
</gene>
<keyword evidence="3" id="KW-1185">Reference proteome</keyword>
<name>A0ABD5PER7_9EURY</name>
<proteinExistence type="predicted"/>
<protein>
    <recommendedName>
        <fullName evidence="1">DUF7999 domain-containing protein</fullName>
    </recommendedName>
</protein>
<dbReference type="RefSeq" id="WP_267622689.1">
    <property type="nucleotide sequence ID" value="NZ_JAODIW010000006.1"/>
</dbReference>
<evidence type="ECO:0000313" key="3">
    <source>
        <dbReference type="Proteomes" id="UP001595921"/>
    </source>
</evidence>
<dbReference type="Proteomes" id="UP001595921">
    <property type="component" value="Unassembled WGS sequence"/>
</dbReference>
<organism evidence="2 3">
    <name type="scientific">Halobium salinum</name>
    <dbReference type="NCBI Taxonomy" id="1364940"/>
    <lineage>
        <taxon>Archaea</taxon>
        <taxon>Methanobacteriati</taxon>
        <taxon>Methanobacteriota</taxon>
        <taxon>Stenosarchaea group</taxon>
        <taxon>Halobacteria</taxon>
        <taxon>Halobacteriales</taxon>
        <taxon>Haloferacaceae</taxon>
        <taxon>Halobium</taxon>
    </lineage>
</organism>
<evidence type="ECO:0000313" key="2">
    <source>
        <dbReference type="EMBL" id="MFC4359396.1"/>
    </source>
</evidence>
<feature type="domain" description="DUF7999" evidence="1">
    <location>
        <begin position="7"/>
        <end position="84"/>
    </location>
</feature>
<dbReference type="AlphaFoldDB" id="A0ABD5PER7"/>
<reference evidence="2 3" key="1">
    <citation type="journal article" date="2019" name="Int. J. Syst. Evol. Microbiol.">
        <title>The Global Catalogue of Microorganisms (GCM) 10K type strain sequencing project: providing services to taxonomists for standard genome sequencing and annotation.</title>
        <authorList>
            <consortium name="The Broad Institute Genomics Platform"/>
            <consortium name="The Broad Institute Genome Sequencing Center for Infectious Disease"/>
            <person name="Wu L."/>
            <person name="Ma J."/>
        </authorList>
    </citation>
    <scope>NUCLEOTIDE SEQUENCE [LARGE SCALE GENOMIC DNA]</scope>
    <source>
        <strain evidence="2 3">CGMCC 1.12553</strain>
    </source>
</reference>